<dbReference type="InterPro" id="IPR028973">
    <property type="entry name" value="PhnB-like"/>
</dbReference>
<evidence type="ECO:0000313" key="3">
    <source>
        <dbReference type="Proteomes" id="UP000679779"/>
    </source>
</evidence>
<reference evidence="2" key="1">
    <citation type="submission" date="2021-03" db="EMBL/GenBank/DDBJ databases">
        <title>Antimicrobial resistance genes in bacteria isolated from Japanese honey, and their potential for conferring macrolide and lincosamide resistance in the American foulbrood pathogen Paenibacillus larvae.</title>
        <authorList>
            <person name="Okamoto M."/>
            <person name="Kumagai M."/>
            <person name="Kanamori H."/>
            <person name="Takamatsu D."/>
        </authorList>
    </citation>
    <scope>NUCLEOTIDE SEQUENCE</scope>
    <source>
        <strain evidence="2">J2TS6</strain>
    </source>
</reference>
<protein>
    <submittedName>
        <fullName evidence="2">VOC family protein</fullName>
    </submittedName>
</protein>
<feature type="domain" description="PhnB-like" evidence="1">
    <location>
        <begin position="4"/>
        <end position="128"/>
    </location>
</feature>
<dbReference type="PIRSF" id="PIRSF021700">
    <property type="entry name" value="3_dmu_93_MTrfase"/>
    <property type="match status" value="1"/>
</dbReference>
<organism evidence="2 3">
    <name type="scientific">Paenibacillus albilobatus</name>
    <dbReference type="NCBI Taxonomy" id="2716884"/>
    <lineage>
        <taxon>Bacteria</taxon>
        <taxon>Bacillati</taxon>
        <taxon>Bacillota</taxon>
        <taxon>Bacilli</taxon>
        <taxon>Bacillales</taxon>
        <taxon>Paenibacillaceae</taxon>
        <taxon>Paenibacillus</taxon>
    </lineage>
</organism>
<dbReference type="Proteomes" id="UP000679779">
    <property type="component" value="Unassembled WGS sequence"/>
</dbReference>
<dbReference type="Gene3D" id="3.30.720.110">
    <property type="match status" value="1"/>
</dbReference>
<comment type="caution">
    <text evidence="2">The sequence shown here is derived from an EMBL/GenBank/DDBJ whole genome shotgun (WGS) entry which is preliminary data.</text>
</comment>
<dbReference type="AlphaFoldDB" id="A0A920C9S4"/>
<dbReference type="InterPro" id="IPR029068">
    <property type="entry name" value="Glyas_Bleomycin-R_OHBP_Dase"/>
</dbReference>
<gene>
    <name evidence="2" type="ORF">J2TS6_05950</name>
</gene>
<dbReference type="RefSeq" id="WP_160038021.1">
    <property type="nucleotide sequence ID" value="NZ_BORQ01000001.1"/>
</dbReference>
<dbReference type="CDD" id="cd06588">
    <property type="entry name" value="PhnB_like"/>
    <property type="match status" value="1"/>
</dbReference>
<evidence type="ECO:0000313" key="2">
    <source>
        <dbReference type="EMBL" id="GIO29454.1"/>
    </source>
</evidence>
<dbReference type="InterPro" id="IPR009725">
    <property type="entry name" value="3_dmu_93_MTrfase"/>
</dbReference>
<name>A0A920C9S4_9BACL</name>
<accession>A0A920C9S4</accession>
<dbReference type="PANTHER" id="PTHR33990:SF4">
    <property type="entry name" value="PHNB-LIKE DOMAIN-CONTAINING PROTEIN"/>
    <property type="match status" value="1"/>
</dbReference>
<dbReference type="SUPFAM" id="SSF54593">
    <property type="entry name" value="Glyoxalase/Bleomycin resistance protein/Dihydroxybiphenyl dioxygenase"/>
    <property type="match status" value="1"/>
</dbReference>
<dbReference type="PANTHER" id="PTHR33990">
    <property type="entry name" value="PROTEIN YJDN-RELATED"/>
    <property type="match status" value="1"/>
</dbReference>
<evidence type="ECO:0000259" key="1">
    <source>
        <dbReference type="Pfam" id="PF06983"/>
    </source>
</evidence>
<keyword evidence="3" id="KW-1185">Reference proteome</keyword>
<dbReference type="Pfam" id="PF06983">
    <property type="entry name" value="3-dmu-9_3-mt"/>
    <property type="match status" value="1"/>
</dbReference>
<dbReference type="Gene3D" id="3.30.720.100">
    <property type="match status" value="1"/>
</dbReference>
<sequence>MESKVAPFLMFEGQAEEAMNFYTSVFAPAEIVSIKRYGPNEAGPEGSVLQAAFSIKGQNIMCIDSFVQHAFTFTPAISLFVHCDSEEELTEAFGKLAEGGAVLMPLDKYPFAEKFGWVQDRFGVSWQLSWN</sequence>
<dbReference type="EMBL" id="BORQ01000001">
    <property type="protein sequence ID" value="GIO29454.1"/>
    <property type="molecule type" value="Genomic_DNA"/>
</dbReference>
<proteinExistence type="predicted"/>